<keyword evidence="3" id="KW-1185">Reference proteome</keyword>
<evidence type="ECO:0000256" key="1">
    <source>
        <dbReference type="SAM" id="MobiDB-lite"/>
    </source>
</evidence>
<evidence type="ECO:0000313" key="3">
    <source>
        <dbReference type="Proteomes" id="UP001205105"/>
    </source>
</evidence>
<sequence length="121" mass="13191">MPVGGKLVLKGGLQVKATGVEKKKKKKKAKKEEEMTEEDKKLQEEALKAAGISVMGGGSYEQEFAAEMARAKEGKAKATPWGSGYAKAPEILHGYSKKVKGKTAEERLDMRAAMKSDKFCR</sequence>
<proteinExistence type="predicted"/>
<evidence type="ECO:0000313" key="2">
    <source>
        <dbReference type="EMBL" id="KAI7843562.1"/>
    </source>
</evidence>
<dbReference type="AlphaFoldDB" id="A0AAD5H8F5"/>
<comment type="caution">
    <text evidence="2">The sequence shown here is derived from an EMBL/GenBank/DDBJ whole genome shotgun (WGS) entry which is preliminary data.</text>
</comment>
<protein>
    <submittedName>
        <fullName evidence="2">Uncharacterized protein</fullName>
    </submittedName>
</protein>
<reference evidence="2" key="1">
    <citation type="submission" date="2020-11" db="EMBL/GenBank/DDBJ databases">
        <title>Chlorella ohadii genome sequencing and assembly.</title>
        <authorList>
            <person name="Murik O."/>
            <person name="Treves H."/>
            <person name="Kedem I."/>
            <person name="Shotland Y."/>
            <person name="Kaplan A."/>
        </authorList>
    </citation>
    <scope>NUCLEOTIDE SEQUENCE</scope>
    <source>
        <strain evidence="2">1</strain>
    </source>
</reference>
<dbReference type="EMBL" id="JADXDR010000037">
    <property type="protein sequence ID" value="KAI7843562.1"/>
    <property type="molecule type" value="Genomic_DNA"/>
</dbReference>
<feature type="region of interest" description="Disordered" evidence="1">
    <location>
        <begin position="19"/>
        <end position="42"/>
    </location>
</feature>
<accession>A0AAD5H8F5</accession>
<organism evidence="2 3">
    <name type="scientific">Chlorella ohadii</name>
    <dbReference type="NCBI Taxonomy" id="2649997"/>
    <lineage>
        <taxon>Eukaryota</taxon>
        <taxon>Viridiplantae</taxon>
        <taxon>Chlorophyta</taxon>
        <taxon>core chlorophytes</taxon>
        <taxon>Trebouxiophyceae</taxon>
        <taxon>Chlorellales</taxon>
        <taxon>Chlorellaceae</taxon>
        <taxon>Chlorella clade</taxon>
        <taxon>Chlorella</taxon>
    </lineage>
</organism>
<dbReference type="Proteomes" id="UP001205105">
    <property type="component" value="Unassembled WGS sequence"/>
</dbReference>
<gene>
    <name evidence="2" type="ORF">COHA_002804</name>
</gene>
<name>A0AAD5H8F5_9CHLO</name>
<feature type="compositionally biased region" description="Basic and acidic residues" evidence="1">
    <location>
        <begin position="30"/>
        <end position="42"/>
    </location>
</feature>